<keyword evidence="3" id="KW-1185">Reference proteome</keyword>
<feature type="region of interest" description="Disordered" evidence="1">
    <location>
        <begin position="1"/>
        <end position="24"/>
    </location>
</feature>
<dbReference type="AlphaFoldDB" id="A0A929KSU4"/>
<comment type="caution">
    <text evidence="2">The sequence shown here is derived from an EMBL/GenBank/DDBJ whole genome shotgun (WGS) entry which is preliminary data.</text>
</comment>
<evidence type="ECO:0000256" key="1">
    <source>
        <dbReference type="SAM" id="MobiDB-lite"/>
    </source>
</evidence>
<name>A0A929KSU4_9SPHI</name>
<sequence length="424" mass="45147">MKPLIGPDGEAKGPPASGNNPQVDFSAYISIGDSQTAGHSNDGLYRDGQIGSFPNIIAQQLKAAGGGEFNQPLFDAAQANGTGYLKMNGFQPNGLPVIGRVTDKLAVRVTANGMTLLTKYSGNNNNFGITGIKMADIADANYGNKNPYYERLLPGTPPSNITAYRDFIIAKPYTFFTCWLGSNDLLEYAASGGTAAMPTNKATFYGLYTSLINKLVSNGQKGALANIVDVTYIPYFNTITVAGILADIRKVQPTANLFIRAKVNSSITDTTHTTRIATTADLLVLNFETTKVGQMVNTSAGLRPYGLSVDAPIEDKFVLDANEVAIVQDHLNDYNNTIATVANAHDLALFDVRGMSGLLKAGQTVDGVNISSAYITGGVFSLDGIHLTPRGYALEANEFIRAINQKYGTTIKTVNISAYAAVLP</sequence>
<organism evidence="2 3">
    <name type="scientific">Mucilaginibacter myungsuensis</name>
    <dbReference type="NCBI Taxonomy" id="649104"/>
    <lineage>
        <taxon>Bacteria</taxon>
        <taxon>Pseudomonadati</taxon>
        <taxon>Bacteroidota</taxon>
        <taxon>Sphingobacteriia</taxon>
        <taxon>Sphingobacteriales</taxon>
        <taxon>Sphingobacteriaceae</taxon>
        <taxon>Mucilaginibacter</taxon>
    </lineage>
</organism>
<reference evidence="2" key="1">
    <citation type="submission" date="2020-10" db="EMBL/GenBank/DDBJ databases">
        <title>Mucilaginibacter mali sp. nov., isolated from rhizosphere soil of apple orchard.</title>
        <authorList>
            <person name="Lee J.-S."/>
            <person name="Kim H.S."/>
            <person name="Kim J.-S."/>
        </authorList>
    </citation>
    <scope>NUCLEOTIDE SEQUENCE</scope>
    <source>
        <strain evidence="2">KCTC 22746</strain>
    </source>
</reference>
<dbReference type="RefSeq" id="WP_194110082.1">
    <property type="nucleotide sequence ID" value="NZ_JADFFL010000001.1"/>
</dbReference>
<gene>
    <name evidence="2" type="ORF">IRJ16_03285</name>
</gene>
<evidence type="ECO:0000313" key="3">
    <source>
        <dbReference type="Proteomes" id="UP000622475"/>
    </source>
</evidence>
<dbReference type="Gene3D" id="3.40.50.1110">
    <property type="entry name" value="SGNH hydrolase"/>
    <property type="match status" value="1"/>
</dbReference>
<accession>A0A929KSU4</accession>
<protein>
    <submittedName>
        <fullName evidence="2">G-D-S-L family lipolytic protein</fullName>
    </submittedName>
</protein>
<proteinExistence type="predicted"/>
<dbReference type="InterPro" id="IPR036514">
    <property type="entry name" value="SGNH_hydro_sf"/>
</dbReference>
<dbReference type="SUPFAM" id="SSF52266">
    <property type="entry name" value="SGNH hydrolase"/>
    <property type="match status" value="1"/>
</dbReference>
<dbReference type="Proteomes" id="UP000622475">
    <property type="component" value="Unassembled WGS sequence"/>
</dbReference>
<dbReference type="EMBL" id="JADFFL010000001">
    <property type="protein sequence ID" value="MBE9660894.1"/>
    <property type="molecule type" value="Genomic_DNA"/>
</dbReference>
<dbReference type="GO" id="GO:0016788">
    <property type="term" value="F:hydrolase activity, acting on ester bonds"/>
    <property type="evidence" value="ECO:0007669"/>
    <property type="project" value="UniProtKB-ARBA"/>
</dbReference>
<evidence type="ECO:0000313" key="2">
    <source>
        <dbReference type="EMBL" id="MBE9660894.1"/>
    </source>
</evidence>